<feature type="transmembrane region" description="Helical" evidence="1">
    <location>
        <begin position="142"/>
        <end position="161"/>
    </location>
</feature>
<dbReference type="OrthoDB" id="3360032at2759"/>
<dbReference type="PANTHER" id="PTHR35465:SF1">
    <property type="entry name" value="PHOSPHATIDYLINOSITOL-GLYCAN BIOSYNTHESIS CLASS X PROTEIN"/>
    <property type="match status" value="1"/>
</dbReference>
<name>A0A168RRL1_ABSGL</name>
<keyword evidence="2" id="KW-0732">Signal</keyword>
<dbReference type="EMBL" id="LT554731">
    <property type="protein sequence ID" value="SAM07294.1"/>
    <property type="molecule type" value="Genomic_DNA"/>
</dbReference>
<keyword evidence="4" id="KW-1185">Reference proteome</keyword>
<reference evidence="3" key="1">
    <citation type="submission" date="2016-04" db="EMBL/GenBank/DDBJ databases">
        <authorList>
            <person name="Evans L.H."/>
            <person name="Alamgir A."/>
            <person name="Owens N."/>
            <person name="Weber N.D."/>
            <person name="Virtaneva K."/>
            <person name="Barbian K."/>
            <person name="Babar A."/>
            <person name="Rosenke K."/>
        </authorList>
    </citation>
    <scope>NUCLEOTIDE SEQUENCE [LARGE SCALE GENOMIC DNA]</scope>
    <source>
        <strain evidence="3">CBS 101.48</strain>
    </source>
</reference>
<feature type="signal peptide" evidence="2">
    <location>
        <begin position="1"/>
        <end position="19"/>
    </location>
</feature>
<keyword evidence="1" id="KW-0472">Membrane</keyword>
<gene>
    <name evidence="3" type="primary">ABSGL_12933.1 scaffold 13518</name>
</gene>
<dbReference type="PANTHER" id="PTHR35465">
    <property type="entry name" value="CAVEOLIN-1 PROTEIN"/>
    <property type="match status" value="1"/>
</dbReference>
<accession>A0A168RRL1</accession>
<sequence>MHLHHAFLILCICIHNVWANTEKIIFASDTTSCHSPPIKPFDTGQPLVHPYTALRTSLISPSTVLYPLHDLAPGSNYEVRLSYPATVPTDFEFALICQDDRLWGVLIQGVYAGVSRQAGIEKVPVPADIVLEELALGVVYHGIYKVAVMIIGALILGYFVIVPHIKGYLLQATKED</sequence>
<proteinExistence type="predicted"/>
<organism evidence="3">
    <name type="scientific">Absidia glauca</name>
    <name type="common">Pin mould</name>
    <dbReference type="NCBI Taxonomy" id="4829"/>
    <lineage>
        <taxon>Eukaryota</taxon>
        <taxon>Fungi</taxon>
        <taxon>Fungi incertae sedis</taxon>
        <taxon>Mucoromycota</taxon>
        <taxon>Mucoromycotina</taxon>
        <taxon>Mucoromycetes</taxon>
        <taxon>Mucorales</taxon>
        <taxon>Cunninghamellaceae</taxon>
        <taxon>Absidia</taxon>
    </lineage>
</organism>
<dbReference type="OMA" id="IVNQCKR"/>
<evidence type="ECO:0000313" key="3">
    <source>
        <dbReference type="EMBL" id="SAM07294.1"/>
    </source>
</evidence>
<evidence type="ECO:0000256" key="1">
    <source>
        <dbReference type="SAM" id="Phobius"/>
    </source>
</evidence>
<dbReference type="AlphaFoldDB" id="A0A168RRL1"/>
<evidence type="ECO:0000313" key="4">
    <source>
        <dbReference type="Proteomes" id="UP000078561"/>
    </source>
</evidence>
<keyword evidence="1" id="KW-1133">Transmembrane helix</keyword>
<evidence type="ECO:0000256" key="2">
    <source>
        <dbReference type="SAM" id="SignalP"/>
    </source>
</evidence>
<protein>
    <submittedName>
        <fullName evidence="3">Uncharacterized protein</fullName>
    </submittedName>
</protein>
<keyword evidence="1" id="KW-0812">Transmembrane</keyword>
<dbReference type="Proteomes" id="UP000078561">
    <property type="component" value="Unassembled WGS sequence"/>
</dbReference>
<feature type="chain" id="PRO_5007900090" evidence="2">
    <location>
        <begin position="20"/>
        <end position="176"/>
    </location>
</feature>
<dbReference type="InParanoid" id="A0A168RRL1"/>